<dbReference type="EMBL" id="MGDD01000157">
    <property type="protein sequence ID" value="OGL45879.1"/>
    <property type="molecule type" value="Genomic_DNA"/>
</dbReference>
<dbReference type="GO" id="GO:0015627">
    <property type="term" value="C:type II protein secretion system complex"/>
    <property type="evidence" value="ECO:0007669"/>
    <property type="project" value="InterPro"/>
</dbReference>
<dbReference type="SUPFAM" id="SSF54523">
    <property type="entry name" value="Pili subunits"/>
    <property type="match status" value="1"/>
</dbReference>
<evidence type="ECO:0000256" key="2">
    <source>
        <dbReference type="ARBA" id="ARBA00008358"/>
    </source>
</evidence>
<comment type="subcellular location">
    <subcellularLocation>
        <location evidence="1">Cell inner membrane</location>
        <topology evidence="1">Single-pass membrane protein</topology>
    </subcellularLocation>
</comment>
<keyword evidence="5" id="KW-0997">Cell inner membrane</keyword>
<dbReference type="GO" id="GO:0005886">
    <property type="term" value="C:plasma membrane"/>
    <property type="evidence" value="ECO:0007669"/>
    <property type="project" value="UniProtKB-SubCell"/>
</dbReference>
<evidence type="ECO:0000256" key="4">
    <source>
        <dbReference type="ARBA" id="ARBA00022481"/>
    </source>
</evidence>
<dbReference type="InterPro" id="IPR045584">
    <property type="entry name" value="Pilin-like"/>
</dbReference>
<dbReference type="PANTHER" id="PTHR38779:SF2">
    <property type="entry name" value="TYPE II SECRETION SYSTEM PROTEIN I-RELATED"/>
    <property type="match status" value="1"/>
</dbReference>
<dbReference type="Proteomes" id="UP000179266">
    <property type="component" value="Unassembled WGS sequence"/>
</dbReference>
<evidence type="ECO:0000256" key="6">
    <source>
        <dbReference type="ARBA" id="ARBA00022692"/>
    </source>
</evidence>
<sequence length="136" mass="15288">MKIKCSSGFTLIEILISIAIFCIVIVSVIQLGQDSVYRQQIVADYTCATLAASSQLEYLKTQEIKLPVPYNIPVEFAPDENMNVLRNGKGTYHYEEYIPKTLCKIVVVVSWNDFKKVKKQIQLSALKGVAVNAEQE</sequence>
<comment type="caution">
    <text evidence="10">The sequence shown here is derived from an EMBL/GenBank/DDBJ whole genome shotgun (WGS) entry which is preliminary data.</text>
</comment>
<gene>
    <name evidence="10" type="ORF">A2161_16490</name>
</gene>
<reference evidence="10 11" key="1">
    <citation type="journal article" date="2016" name="Nat. Commun.">
        <title>Thousands of microbial genomes shed light on interconnected biogeochemical processes in an aquifer system.</title>
        <authorList>
            <person name="Anantharaman K."/>
            <person name="Brown C.T."/>
            <person name="Hug L.A."/>
            <person name="Sharon I."/>
            <person name="Castelle C.J."/>
            <person name="Probst A.J."/>
            <person name="Thomas B.C."/>
            <person name="Singh A."/>
            <person name="Wilkins M.J."/>
            <person name="Karaoz U."/>
            <person name="Brodie E.L."/>
            <person name="Williams K.H."/>
            <person name="Hubbard S.S."/>
            <person name="Banfield J.F."/>
        </authorList>
    </citation>
    <scope>NUCLEOTIDE SEQUENCE [LARGE SCALE GENOMIC DNA]</scope>
</reference>
<dbReference type="AlphaFoldDB" id="A0A1F7RWC8"/>
<dbReference type="NCBIfam" id="TIGR02532">
    <property type="entry name" value="IV_pilin_GFxxxE"/>
    <property type="match status" value="1"/>
</dbReference>
<evidence type="ECO:0000256" key="3">
    <source>
        <dbReference type="ARBA" id="ARBA00022475"/>
    </source>
</evidence>
<evidence type="ECO:0000256" key="5">
    <source>
        <dbReference type="ARBA" id="ARBA00022519"/>
    </source>
</evidence>
<evidence type="ECO:0000313" key="11">
    <source>
        <dbReference type="Proteomes" id="UP000179266"/>
    </source>
</evidence>
<feature type="transmembrane region" description="Helical" evidence="9">
    <location>
        <begin position="12"/>
        <end position="32"/>
    </location>
</feature>
<evidence type="ECO:0000256" key="9">
    <source>
        <dbReference type="SAM" id="Phobius"/>
    </source>
</evidence>
<proteinExistence type="inferred from homology"/>
<evidence type="ECO:0008006" key="12">
    <source>
        <dbReference type="Google" id="ProtNLM"/>
    </source>
</evidence>
<keyword evidence="3" id="KW-1003">Cell membrane</keyword>
<evidence type="ECO:0000313" key="10">
    <source>
        <dbReference type="EMBL" id="OGL45879.1"/>
    </source>
</evidence>
<keyword evidence="4" id="KW-0488">Methylation</keyword>
<keyword evidence="7 9" id="KW-1133">Transmembrane helix</keyword>
<organism evidence="10 11">
    <name type="scientific">Candidatus Schekmanbacteria bacterium RBG_13_48_7</name>
    <dbReference type="NCBI Taxonomy" id="1817878"/>
    <lineage>
        <taxon>Bacteria</taxon>
        <taxon>Candidatus Schekmaniibacteriota</taxon>
    </lineage>
</organism>
<evidence type="ECO:0000256" key="8">
    <source>
        <dbReference type="ARBA" id="ARBA00023136"/>
    </source>
</evidence>
<name>A0A1F7RWC8_9BACT</name>
<dbReference type="Pfam" id="PF07963">
    <property type="entry name" value="N_methyl"/>
    <property type="match status" value="1"/>
</dbReference>
<dbReference type="InterPro" id="IPR010052">
    <property type="entry name" value="T2SS_protein-GspI"/>
</dbReference>
<keyword evidence="6 9" id="KW-0812">Transmembrane</keyword>
<evidence type="ECO:0000256" key="7">
    <source>
        <dbReference type="ARBA" id="ARBA00022989"/>
    </source>
</evidence>
<comment type="similarity">
    <text evidence="2">Belongs to the GSP I family.</text>
</comment>
<dbReference type="PANTHER" id="PTHR38779">
    <property type="entry name" value="TYPE II SECRETION SYSTEM PROTEIN I-RELATED"/>
    <property type="match status" value="1"/>
</dbReference>
<dbReference type="GO" id="GO:0015628">
    <property type="term" value="P:protein secretion by the type II secretion system"/>
    <property type="evidence" value="ECO:0007669"/>
    <property type="project" value="InterPro"/>
</dbReference>
<keyword evidence="8 9" id="KW-0472">Membrane</keyword>
<dbReference type="InterPro" id="IPR012902">
    <property type="entry name" value="N_methyl_site"/>
</dbReference>
<evidence type="ECO:0000256" key="1">
    <source>
        <dbReference type="ARBA" id="ARBA00004377"/>
    </source>
</evidence>
<protein>
    <recommendedName>
        <fullName evidence="12">Type II secretion system protein GspI C-terminal domain-containing protein</fullName>
    </recommendedName>
</protein>
<accession>A0A1F7RWC8</accession>